<dbReference type="EMBL" id="PNIQ01000426">
    <property type="protein sequence ID" value="PMP82714.1"/>
    <property type="molecule type" value="Genomic_DNA"/>
</dbReference>
<evidence type="ECO:0000256" key="1">
    <source>
        <dbReference type="SAM" id="Phobius"/>
    </source>
</evidence>
<proteinExistence type="predicted"/>
<feature type="transmembrane region" description="Helical" evidence="1">
    <location>
        <begin position="202"/>
        <end position="221"/>
    </location>
</feature>
<feature type="transmembrane region" description="Helical" evidence="1">
    <location>
        <begin position="6"/>
        <end position="26"/>
    </location>
</feature>
<dbReference type="Proteomes" id="UP000243376">
    <property type="component" value="Unassembled WGS sequence"/>
</dbReference>
<feature type="transmembrane region" description="Helical" evidence="1">
    <location>
        <begin position="233"/>
        <end position="252"/>
    </location>
</feature>
<comment type="caution">
    <text evidence="2">The sequence shown here is derived from an EMBL/GenBank/DDBJ whole genome shotgun (WGS) entry which is preliminary data.</text>
</comment>
<keyword evidence="1" id="KW-0472">Membrane</keyword>
<dbReference type="AlphaFoldDB" id="A0A2J6X706"/>
<name>A0A2J6X706_9CHLR</name>
<organism evidence="2 3">
    <name type="scientific">Chloroflexus aggregans</name>
    <dbReference type="NCBI Taxonomy" id="152260"/>
    <lineage>
        <taxon>Bacteria</taxon>
        <taxon>Bacillati</taxon>
        <taxon>Chloroflexota</taxon>
        <taxon>Chloroflexia</taxon>
        <taxon>Chloroflexales</taxon>
        <taxon>Chloroflexineae</taxon>
        <taxon>Chloroflexaceae</taxon>
        <taxon>Chloroflexus</taxon>
    </lineage>
</organism>
<protein>
    <recommendedName>
        <fullName evidence="4">DUF2157 domain-containing protein</fullName>
    </recommendedName>
</protein>
<keyword evidence="1" id="KW-1133">Transmembrane helix</keyword>
<keyword evidence="1" id="KW-0812">Transmembrane</keyword>
<feature type="transmembrane region" description="Helical" evidence="1">
    <location>
        <begin position="147"/>
        <end position="167"/>
    </location>
</feature>
<sequence length="326" mass="35330">MEFLALLALCCLLPILLVTGLIGFWIGTASARSSPKPADQFANLVYFWLETNQLDTDTAERVLRLLEQEGATLRTEAQPVLPVSPSPEESETATSVSPLHEVLQASSAQTAADLPIRPAPTTPPSTVTNRIGPIFAALLSLGTRRMLLVIGTFLLLISSLVLVIFNWNSFLPIVQVGILAALTGGLWGLGRWMGQREALATAGRNLSSIAALLVPIVVFSFTRPGLLNLATDTALLVVSSVSMAIYIGGAWYTRRVFYSLAASSAAIGVLVSAFWQWDVALQWQPVWAFGWWFATLVVTHRLARSSAALLALGPRVMQWAGRCRCW</sequence>
<feature type="transmembrane region" description="Helical" evidence="1">
    <location>
        <begin position="173"/>
        <end position="190"/>
    </location>
</feature>
<feature type="transmembrane region" description="Helical" evidence="1">
    <location>
        <begin position="289"/>
        <end position="312"/>
    </location>
</feature>
<feature type="transmembrane region" description="Helical" evidence="1">
    <location>
        <begin position="257"/>
        <end position="277"/>
    </location>
</feature>
<gene>
    <name evidence="2" type="ORF">C0184_06525</name>
</gene>
<accession>A0A2J6X706</accession>
<evidence type="ECO:0008006" key="4">
    <source>
        <dbReference type="Google" id="ProtNLM"/>
    </source>
</evidence>
<evidence type="ECO:0000313" key="3">
    <source>
        <dbReference type="Proteomes" id="UP000243376"/>
    </source>
</evidence>
<evidence type="ECO:0000313" key="2">
    <source>
        <dbReference type="EMBL" id="PMP82714.1"/>
    </source>
</evidence>
<reference evidence="2 3" key="1">
    <citation type="submission" date="2018-01" db="EMBL/GenBank/DDBJ databases">
        <title>Metagenomic assembled genomes from two thermal pools in the Uzon Caldera, Kamchatka, Russia.</title>
        <authorList>
            <person name="Wilkins L."/>
            <person name="Ettinger C."/>
        </authorList>
    </citation>
    <scope>NUCLEOTIDE SEQUENCE [LARGE SCALE GENOMIC DNA]</scope>
    <source>
        <strain evidence="2">ZAV-02</strain>
    </source>
</reference>